<gene>
    <name evidence="2" type="ORF">RFI_01605</name>
</gene>
<feature type="compositionally biased region" description="Basic residues" evidence="1">
    <location>
        <begin position="89"/>
        <end position="100"/>
    </location>
</feature>
<proteinExistence type="predicted"/>
<dbReference type="EMBL" id="ASPP01001580">
    <property type="protein sequence ID" value="ETO35458.1"/>
    <property type="molecule type" value="Genomic_DNA"/>
</dbReference>
<feature type="compositionally biased region" description="Basic and acidic residues" evidence="1">
    <location>
        <begin position="63"/>
        <end position="72"/>
    </location>
</feature>
<feature type="region of interest" description="Disordered" evidence="1">
    <location>
        <begin position="35"/>
        <end position="100"/>
    </location>
</feature>
<evidence type="ECO:0000313" key="2">
    <source>
        <dbReference type="EMBL" id="ETO35458.1"/>
    </source>
</evidence>
<feature type="non-terminal residue" evidence="2">
    <location>
        <position position="1"/>
    </location>
</feature>
<name>X6PBG3_RETFI</name>
<reference evidence="2 3" key="1">
    <citation type="journal article" date="2013" name="Curr. Biol.">
        <title>The Genome of the Foraminiferan Reticulomyxa filosa.</title>
        <authorList>
            <person name="Glockner G."/>
            <person name="Hulsmann N."/>
            <person name="Schleicher M."/>
            <person name="Noegel A.A."/>
            <person name="Eichinger L."/>
            <person name="Gallinger C."/>
            <person name="Pawlowski J."/>
            <person name="Sierra R."/>
            <person name="Euteneuer U."/>
            <person name="Pillet L."/>
            <person name="Moustafa A."/>
            <person name="Platzer M."/>
            <person name="Groth M."/>
            <person name="Szafranski K."/>
            <person name="Schliwa M."/>
        </authorList>
    </citation>
    <scope>NUCLEOTIDE SEQUENCE [LARGE SCALE GENOMIC DNA]</scope>
</reference>
<protein>
    <submittedName>
        <fullName evidence="2">Uncharacterized protein</fullName>
    </submittedName>
</protein>
<organism evidence="2 3">
    <name type="scientific">Reticulomyxa filosa</name>
    <dbReference type="NCBI Taxonomy" id="46433"/>
    <lineage>
        <taxon>Eukaryota</taxon>
        <taxon>Sar</taxon>
        <taxon>Rhizaria</taxon>
        <taxon>Retaria</taxon>
        <taxon>Foraminifera</taxon>
        <taxon>Monothalamids</taxon>
        <taxon>Reticulomyxidae</taxon>
        <taxon>Reticulomyxa</taxon>
    </lineage>
</organism>
<sequence length="183" mass="21833">DSPDHKKKFVFIFICFSVHTFYKKKKLLSLSTGKAEIGDRTRSQKKKRKKERRKKKMRKKIVIMKEKNNDKKRMMKKRKIEKRENRKEKEKKKKMKKEREKRKKIIILKTTAVNNKQRVQIHQTHILLIFILPLCVFPFFLSRFIVTKACNVVQAALNAEYEQNGTLAKILGYNKNKGEAIAN</sequence>
<evidence type="ECO:0000256" key="1">
    <source>
        <dbReference type="SAM" id="MobiDB-lite"/>
    </source>
</evidence>
<dbReference type="AlphaFoldDB" id="X6PBG3"/>
<dbReference type="Proteomes" id="UP000023152">
    <property type="component" value="Unassembled WGS sequence"/>
</dbReference>
<evidence type="ECO:0000313" key="3">
    <source>
        <dbReference type="Proteomes" id="UP000023152"/>
    </source>
</evidence>
<comment type="caution">
    <text evidence="2">The sequence shown here is derived from an EMBL/GenBank/DDBJ whole genome shotgun (WGS) entry which is preliminary data.</text>
</comment>
<accession>X6PBG3</accession>
<keyword evidence="3" id="KW-1185">Reference proteome</keyword>
<feature type="compositionally biased region" description="Basic residues" evidence="1">
    <location>
        <begin position="43"/>
        <end position="62"/>
    </location>
</feature>